<evidence type="ECO:0000256" key="3">
    <source>
        <dbReference type="ARBA" id="ARBA00022490"/>
    </source>
</evidence>
<evidence type="ECO:0000256" key="1">
    <source>
        <dbReference type="ARBA" id="ARBA00004496"/>
    </source>
</evidence>
<keyword evidence="5" id="KW-0597">Phosphoprotein</keyword>
<dbReference type="CDD" id="cd14212">
    <property type="entry name" value="PKc_YAK1"/>
    <property type="match status" value="1"/>
</dbReference>
<protein>
    <recommendedName>
        <fullName evidence="12">Protein kinase domain-containing protein</fullName>
    </recommendedName>
</protein>
<keyword evidence="3" id="KW-0963">Cytoplasm</keyword>
<evidence type="ECO:0000256" key="4">
    <source>
        <dbReference type="ARBA" id="ARBA00022527"/>
    </source>
</evidence>
<feature type="compositionally biased region" description="Low complexity" evidence="11">
    <location>
        <begin position="234"/>
        <end position="256"/>
    </location>
</feature>
<feature type="binding site" evidence="10">
    <location>
        <position position="378"/>
    </location>
    <ligand>
        <name>ATP</name>
        <dbReference type="ChEBI" id="CHEBI:30616"/>
    </ligand>
</feature>
<dbReference type="PANTHER" id="PTHR24058">
    <property type="entry name" value="DUAL SPECIFICITY PROTEIN KINASE"/>
    <property type="match status" value="1"/>
</dbReference>
<dbReference type="STRING" id="286115.A0A507CQC5"/>
<feature type="compositionally biased region" description="Basic and acidic residues" evidence="11">
    <location>
        <begin position="1324"/>
        <end position="1336"/>
    </location>
</feature>
<dbReference type="FunFam" id="1.10.510.10:FF:000380">
    <property type="entry name" value="Serine/threonine-protein kinase ppk15"/>
    <property type="match status" value="1"/>
</dbReference>
<feature type="region of interest" description="Disordered" evidence="11">
    <location>
        <begin position="1301"/>
        <end position="1336"/>
    </location>
</feature>
<dbReference type="EMBL" id="QEAM01000327">
    <property type="protein sequence ID" value="TPX41339.1"/>
    <property type="molecule type" value="Genomic_DNA"/>
</dbReference>
<comment type="subcellular location">
    <subcellularLocation>
        <location evidence="1">Cytoplasm</location>
    </subcellularLocation>
</comment>
<dbReference type="FunFam" id="3.30.200.20:FF:000087">
    <property type="entry name" value="Dual specificity tyrosine-phosphorylation-regulated kinase 1A"/>
    <property type="match status" value="1"/>
</dbReference>
<dbReference type="PROSITE" id="PS00107">
    <property type="entry name" value="PROTEIN_KINASE_ATP"/>
    <property type="match status" value="1"/>
</dbReference>
<dbReference type="InterPro" id="IPR008271">
    <property type="entry name" value="Ser/Thr_kinase_AS"/>
</dbReference>
<dbReference type="GO" id="GO:0005524">
    <property type="term" value="F:ATP binding"/>
    <property type="evidence" value="ECO:0007669"/>
    <property type="project" value="UniProtKB-UniRule"/>
</dbReference>
<evidence type="ECO:0000256" key="9">
    <source>
        <dbReference type="ARBA" id="ARBA00022840"/>
    </source>
</evidence>
<feature type="compositionally biased region" description="Low complexity" evidence="11">
    <location>
        <begin position="944"/>
        <end position="954"/>
    </location>
</feature>
<evidence type="ECO:0000256" key="8">
    <source>
        <dbReference type="ARBA" id="ARBA00022777"/>
    </source>
</evidence>
<feature type="compositionally biased region" description="Low complexity" evidence="11">
    <location>
        <begin position="851"/>
        <end position="860"/>
    </location>
</feature>
<dbReference type="GO" id="GO:0005634">
    <property type="term" value="C:nucleus"/>
    <property type="evidence" value="ECO:0007669"/>
    <property type="project" value="TreeGrafter"/>
</dbReference>
<dbReference type="OrthoDB" id="9332038at2759"/>
<feature type="compositionally biased region" description="Low complexity" evidence="11">
    <location>
        <begin position="161"/>
        <end position="181"/>
    </location>
</feature>
<keyword evidence="4" id="KW-0723">Serine/threonine-protein kinase</keyword>
<evidence type="ECO:0000313" key="13">
    <source>
        <dbReference type="EMBL" id="TPX41339.1"/>
    </source>
</evidence>
<dbReference type="Gene3D" id="1.10.510.10">
    <property type="entry name" value="Transferase(Phosphotransferase) domain 1"/>
    <property type="match status" value="1"/>
</dbReference>
<keyword evidence="7 10" id="KW-0547">Nucleotide-binding</keyword>
<evidence type="ECO:0000313" key="16">
    <source>
        <dbReference type="Proteomes" id="UP000320475"/>
    </source>
</evidence>
<feature type="compositionally biased region" description="Low complexity" evidence="11">
    <location>
        <begin position="699"/>
        <end position="709"/>
    </location>
</feature>
<feature type="region of interest" description="Disordered" evidence="11">
    <location>
        <begin position="111"/>
        <end position="264"/>
    </location>
</feature>
<comment type="similarity">
    <text evidence="2">Belongs to the protein kinase superfamily. CMGC Ser/Thr protein kinase family. MNB/DYRK subfamily.</text>
</comment>
<dbReference type="InterPro" id="IPR011009">
    <property type="entry name" value="Kinase-like_dom_sf"/>
</dbReference>
<name>A0A507CQC5_9FUNG</name>
<feature type="region of interest" description="Disordered" evidence="11">
    <location>
        <begin position="944"/>
        <end position="1000"/>
    </location>
</feature>
<dbReference type="EMBL" id="QEAN01000125">
    <property type="protein sequence ID" value="TPX47000.1"/>
    <property type="molecule type" value="Genomic_DNA"/>
</dbReference>
<feature type="compositionally biased region" description="Polar residues" evidence="11">
    <location>
        <begin position="1170"/>
        <end position="1185"/>
    </location>
</feature>
<feature type="region of interest" description="Disordered" evidence="11">
    <location>
        <begin position="843"/>
        <end position="864"/>
    </location>
</feature>
<proteinExistence type="inferred from homology"/>
<evidence type="ECO:0000256" key="11">
    <source>
        <dbReference type="SAM" id="MobiDB-lite"/>
    </source>
</evidence>
<dbReference type="Proteomes" id="UP000320475">
    <property type="component" value="Unassembled WGS sequence"/>
</dbReference>
<dbReference type="GO" id="GO:0004674">
    <property type="term" value="F:protein serine/threonine kinase activity"/>
    <property type="evidence" value="ECO:0007669"/>
    <property type="project" value="UniProtKB-KW"/>
</dbReference>
<feature type="compositionally biased region" description="Low complexity" evidence="11">
    <location>
        <begin position="748"/>
        <end position="758"/>
    </location>
</feature>
<feature type="compositionally biased region" description="Low complexity" evidence="11">
    <location>
        <begin position="716"/>
        <end position="729"/>
    </location>
</feature>
<feature type="region of interest" description="Disordered" evidence="11">
    <location>
        <begin position="1"/>
        <end position="94"/>
    </location>
</feature>
<evidence type="ECO:0000313" key="15">
    <source>
        <dbReference type="Proteomes" id="UP000317494"/>
    </source>
</evidence>
<dbReference type="Pfam" id="PF00069">
    <property type="entry name" value="Pkinase"/>
    <property type="match status" value="1"/>
</dbReference>
<evidence type="ECO:0000256" key="2">
    <source>
        <dbReference type="ARBA" id="ARBA00008867"/>
    </source>
</evidence>
<dbReference type="SUPFAM" id="SSF56112">
    <property type="entry name" value="Protein kinase-like (PK-like)"/>
    <property type="match status" value="1"/>
</dbReference>
<evidence type="ECO:0000313" key="14">
    <source>
        <dbReference type="EMBL" id="TPX47000.1"/>
    </source>
</evidence>
<keyword evidence="9 10" id="KW-0067">ATP-binding</keyword>
<dbReference type="InterPro" id="IPR017441">
    <property type="entry name" value="Protein_kinase_ATP_BS"/>
</dbReference>
<feature type="compositionally biased region" description="Low complexity" evidence="11">
    <location>
        <begin position="135"/>
        <end position="150"/>
    </location>
</feature>
<keyword evidence="6" id="KW-0808">Transferase</keyword>
<feature type="compositionally biased region" description="Low complexity" evidence="11">
    <location>
        <begin position="1186"/>
        <end position="1202"/>
    </location>
</feature>
<evidence type="ECO:0000256" key="6">
    <source>
        <dbReference type="ARBA" id="ARBA00022679"/>
    </source>
</evidence>
<dbReference type="PROSITE" id="PS50011">
    <property type="entry name" value="PROTEIN_KINASE_DOM"/>
    <property type="match status" value="1"/>
</dbReference>
<evidence type="ECO:0000256" key="7">
    <source>
        <dbReference type="ARBA" id="ARBA00022741"/>
    </source>
</evidence>
<feature type="region of interest" description="Disordered" evidence="11">
    <location>
        <begin position="695"/>
        <end position="758"/>
    </location>
</feature>
<dbReference type="VEuPathDB" id="FungiDB:SeMB42_g03500"/>
<feature type="compositionally biased region" description="Low complexity" evidence="11">
    <location>
        <begin position="29"/>
        <end position="38"/>
    </location>
</feature>
<keyword evidence="15" id="KW-1185">Reference proteome</keyword>
<dbReference type="GO" id="GO:0005737">
    <property type="term" value="C:cytoplasm"/>
    <property type="evidence" value="ECO:0007669"/>
    <property type="project" value="UniProtKB-SubCell"/>
</dbReference>
<feature type="compositionally biased region" description="Polar residues" evidence="11">
    <location>
        <begin position="52"/>
        <end position="93"/>
    </location>
</feature>
<organism evidence="13 16">
    <name type="scientific">Synchytrium endobioticum</name>
    <dbReference type="NCBI Taxonomy" id="286115"/>
    <lineage>
        <taxon>Eukaryota</taxon>
        <taxon>Fungi</taxon>
        <taxon>Fungi incertae sedis</taxon>
        <taxon>Chytridiomycota</taxon>
        <taxon>Chytridiomycota incertae sedis</taxon>
        <taxon>Chytridiomycetes</taxon>
        <taxon>Synchytriales</taxon>
        <taxon>Synchytriaceae</taxon>
        <taxon>Synchytrium</taxon>
    </lineage>
</organism>
<dbReference type="Proteomes" id="UP000317494">
    <property type="component" value="Unassembled WGS sequence"/>
</dbReference>
<accession>A0A507CQC5</accession>
<gene>
    <name evidence="13" type="ORF">SeLEV6574_g06141</name>
    <name evidence="14" type="ORF">SeMB42_g03500</name>
</gene>
<feature type="compositionally biased region" description="Low complexity" evidence="11">
    <location>
        <begin position="1143"/>
        <end position="1154"/>
    </location>
</feature>
<evidence type="ECO:0000256" key="10">
    <source>
        <dbReference type="PROSITE-ProRule" id="PRU10141"/>
    </source>
</evidence>
<dbReference type="PANTHER" id="PTHR24058:SF17">
    <property type="entry name" value="HOMEODOMAIN INTERACTING PROTEIN KINASE, ISOFORM D"/>
    <property type="match status" value="1"/>
</dbReference>
<dbReference type="SMART" id="SM00220">
    <property type="entry name" value="S_TKc"/>
    <property type="match status" value="1"/>
</dbReference>
<feature type="compositionally biased region" description="Low complexity" evidence="11">
    <location>
        <begin position="1303"/>
        <end position="1323"/>
    </location>
</feature>
<comment type="caution">
    <text evidence="13">The sequence shown here is derived from an EMBL/GenBank/DDBJ whole genome shotgun (WGS) entry which is preliminary data.</text>
</comment>
<keyword evidence="8" id="KW-0418">Kinase</keyword>
<dbReference type="InterPro" id="IPR050494">
    <property type="entry name" value="Ser_Thr_dual-spec_kinase"/>
</dbReference>
<dbReference type="GO" id="GO:0004713">
    <property type="term" value="F:protein tyrosine kinase activity"/>
    <property type="evidence" value="ECO:0007669"/>
    <property type="project" value="TreeGrafter"/>
</dbReference>
<dbReference type="Gene3D" id="3.30.200.20">
    <property type="entry name" value="Phosphorylase Kinase, domain 1"/>
    <property type="match status" value="1"/>
</dbReference>
<dbReference type="InterPro" id="IPR000719">
    <property type="entry name" value="Prot_kinase_dom"/>
</dbReference>
<evidence type="ECO:0000259" key="12">
    <source>
        <dbReference type="PROSITE" id="PS50011"/>
    </source>
</evidence>
<evidence type="ECO:0000256" key="5">
    <source>
        <dbReference type="ARBA" id="ARBA00022553"/>
    </source>
</evidence>
<feature type="domain" description="Protein kinase" evidence="12">
    <location>
        <begin position="349"/>
        <end position="680"/>
    </location>
</feature>
<feature type="compositionally biased region" description="Polar residues" evidence="11">
    <location>
        <begin position="955"/>
        <end position="964"/>
    </location>
</feature>
<feature type="region of interest" description="Disordered" evidence="11">
    <location>
        <begin position="1030"/>
        <end position="1049"/>
    </location>
</feature>
<feature type="region of interest" description="Disordered" evidence="11">
    <location>
        <begin position="1128"/>
        <end position="1218"/>
    </location>
</feature>
<dbReference type="PROSITE" id="PS00108">
    <property type="entry name" value="PROTEIN_KINASE_ST"/>
    <property type="match status" value="1"/>
</dbReference>
<reference evidence="15 16" key="1">
    <citation type="journal article" date="2019" name="Sci. Rep.">
        <title>Comparative genomics of chytrid fungi reveal insights into the obligate biotrophic and pathogenic lifestyle of Synchytrium endobioticum.</title>
        <authorList>
            <person name="van de Vossenberg B.T.L.H."/>
            <person name="Warris S."/>
            <person name="Nguyen H.D.T."/>
            <person name="van Gent-Pelzer M.P.E."/>
            <person name="Joly D.L."/>
            <person name="van de Geest H.C."/>
            <person name="Bonants P.J.M."/>
            <person name="Smith D.S."/>
            <person name="Levesque C.A."/>
            <person name="van der Lee T.A.J."/>
        </authorList>
    </citation>
    <scope>NUCLEOTIDE SEQUENCE [LARGE SCALE GENOMIC DNA]</scope>
    <source>
        <strain evidence="13 16">LEV6574</strain>
        <strain evidence="14 15">MB42</strain>
    </source>
</reference>
<sequence>MEAVIMIDSEVDMASTDHQDQTKSHRRSSNTTGSTSSNPFIAYAASSDHRSATNSNSSVIYPQDPTTPTTNAINLSGTSVPLSTNSPSGTTVPSPVHYGLLEGLLGHSPSIAGNSVPDHAGGKFSHSVPPPPPLTSGSNNSASTSSASSSHNQKPPPSNPPTQSASSLSTSNNINTTPIASKQPKNHIRSHSEASPASRSNDEHIKPWSPTPTVSSMQHKLERKRVAFTQARQSSSSSISSASSTGSSAAKSSAVSIKPSTESRGFVPYSKRKVQAGNHQIPLTLKMTVHLVSLYAKCNPEFKYENELNPRRVLTKPSKPVHNDGFDNEEYDYILYVNDTLGTVDGQQYQILDILGHGTFGQVVKCQNLMTKELVAVKVIKNKPAYYNQSLVEVMILELLNTQCDPQDKHHILRMSDTFNFRNHLCIVCEILSVNLYELIKQNQFRGLSTNLVRLFVSQMLDALEVLNRGKIIHCDLKPENILLKNLKTPYIKIIDFGSACHENQTVYTYIQSRFYRSPEVLLGLSYTSSIDMWSVGCIAAELFLGLPLFPGSSEYNQLSRIVNMLGLPPAYMIDRGKSASNFFSKYIGADGKMVYELKTMEQYSREQNCVEAPSKNYFVGTTLSEVISSYPVMKKGQAQKDLEKEMQSRLSFIDFLSGLLLLNPLERWTPPQARMHPFITGEKFTGTFVPPMHIRAASSSTPSTSSQSHNRPRATTTPSTPQVQTVPSELKSIVATQQQHATKKEMSGSASSSSNTKAAKSVDVGTAQDLALNSTLLKILPQQTQDQADIEIEKDKPPLLPERGEIDHRVLNIAGSTIAQSPSPKQVPPELVQIDYIPAGEATRHAPAASSSTSNSSISRGDEFDLESGLDVRLRAIKVDGDAARNGGQQVSIISGTGQEVLPITATALEIASSNDGIVEKGSSRRHHHHGSSLHTVSISQEFGSGFGESSSETLPSPQQPQKTRSEPASAFPANDDNPKANYPLRKAQSQTNSAFTAPGLALGHPLNTLASGSTSSNYARHAYTASGDRLAGHPRYGQTSDRSYLPSRMPSAASEIWDPFEDIEAGADTTRRENNIVASSLSSLLANFTGSIARRGSTGSTLKRVTPPRQRSVNGMASDCVAIGMDVSPSSRSRLPPPPQMGTTTMTPCTQPDVGLPMSSPGVFPSDVLNSNYVTRSRQPSQDPSASGRASSHASKSSPSPTLPPGGDSTRFPTSPSLQLGFSSPLRRPSDGVLARHYGISDSSMWNRFGANSSASNNFASLSLSETGNNTMNTGNNSLYNGSQRDTLICGFPLDFSDDGSNGNNNSLNSSSSKNSTPSSSSERRKREEGEFAA</sequence>